<keyword evidence="2" id="KW-1185">Reference proteome</keyword>
<dbReference type="OrthoDB" id="3537144at2759"/>
<protein>
    <recommendedName>
        <fullName evidence="3">F-box domain-containing protein</fullName>
    </recommendedName>
</protein>
<sequence>MFSHHSVKAFFLHILGRAPAISPALEAEWAREREALLQDLRPIPTPEEILQLHAMPSEALINIARYLPASSEVCLTLTCRLVLFKLGEWSWEEIDSARKERGRLLLLLDRDLKNLIACHFCKMLHEPAKTIPIERSRTKKMERKCTVVERKRQYGSRRHYFHLLDDITFTEIQHSMKMHLRFGGDCSGLLQRLSNTSPTFLLETIWTWNPNLQLSTLARVISGHLVIRTEYYIVIPWRVVNVSDHPIFRHLKTIEICPHAHDIYDERSFPQIWRCSKRSVDWGHCYHCYIRSTAPKHGAPRVFAAPQLRRCDFCPTESQIQVVGLGEALTIALTVWQDLGDCASPFGTIWEGGGANLGHWREVPDEQGSIKAAFEADSSSNASVGMRALPQLPVKAKGMKSLRKTKQLVWK</sequence>
<name>A0A2J6RJ67_HYAVF</name>
<evidence type="ECO:0000313" key="2">
    <source>
        <dbReference type="Proteomes" id="UP000235786"/>
    </source>
</evidence>
<evidence type="ECO:0000313" key="1">
    <source>
        <dbReference type="EMBL" id="PMD38562.1"/>
    </source>
</evidence>
<gene>
    <name evidence="1" type="ORF">L207DRAFT_531437</name>
</gene>
<dbReference type="Proteomes" id="UP000235786">
    <property type="component" value="Unassembled WGS sequence"/>
</dbReference>
<dbReference type="AlphaFoldDB" id="A0A2J6RJ67"/>
<reference evidence="1 2" key="1">
    <citation type="submission" date="2016-04" db="EMBL/GenBank/DDBJ databases">
        <title>A degradative enzymes factory behind the ericoid mycorrhizal symbiosis.</title>
        <authorList>
            <consortium name="DOE Joint Genome Institute"/>
            <person name="Martino E."/>
            <person name="Morin E."/>
            <person name="Grelet G."/>
            <person name="Kuo A."/>
            <person name="Kohler A."/>
            <person name="Daghino S."/>
            <person name="Barry K."/>
            <person name="Choi C."/>
            <person name="Cichocki N."/>
            <person name="Clum A."/>
            <person name="Copeland A."/>
            <person name="Hainaut M."/>
            <person name="Haridas S."/>
            <person name="Labutti K."/>
            <person name="Lindquist E."/>
            <person name="Lipzen A."/>
            <person name="Khouja H.-R."/>
            <person name="Murat C."/>
            <person name="Ohm R."/>
            <person name="Olson A."/>
            <person name="Spatafora J."/>
            <person name="Veneault-Fourrey C."/>
            <person name="Henrissat B."/>
            <person name="Grigoriev I."/>
            <person name="Martin F."/>
            <person name="Perotto S."/>
        </authorList>
    </citation>
    <scope>NUCLEOTIDE SEQUENCE [LARGE SCALE GENOMIC DNA]</scope>
    <source>
        <strain evidence="1 2">F</strain>
    </source>
</reference>
<accession>A0A2J6RJ67</accession>
<dbReference type="EMBL" id="KZ613948">
    <property type="protein sequence ID" value="PMD38562.1"/>
    <property type="molecule type" value="Genomic_DNA"/>
</dbReference>
<evidence type="ECO:0008006" key="3">
    <source>
        <dbReference type="Google" id="ProtNLM"/>
    </source>
</evidence>
<organism evidence="1 2">
    <name type="scientific">Hyaloscypha variabilis (strain UAMH 11265 / GT02V1 / F)</name>
    <name type="common">Meliniomyces variabilis</name>
    <dbReference type="NCBI Taxonomy" id="1149755"/>
    <lineage>
        <taxon>Eukaryota</taxon>
        <taxon>Fungi</taxon>
        <taxon>Dikarya</taxon>
        <taxon>Ascomycota</taxon>
        <taxon>Pezizomycotina</taxon>
        <taxon>Leotiomycetes</taxon>
        <taxon>Helotiales</taxon>
        <taxon>Hyaloscyphaceae</taxon>
        <taxon>Hyaloscypha</taxon>
        <taxon>Hyaloscypha variabilis</taxon>
    </lineage>
</organism>
<proteinExistence type="predicted"/>
<dbReference type="STRING" id="1149755.A0A2J6RJ67"/>